<dbReference type="SUPFAM" id="SSF47473">
    <property type="entry name" value="EF-hand"/>
    <property type="match status" value="1"/>
</dbReference>
<dbReference type="Gene3D" id="1.10.238.10">
    <property type="entry name" value="EF-hand"/>
    <property type="match status" value="1"/>
</dbReference>
<accession>A0AAD3SM47</accession>
<dbReference type="Pfam" id="PF13499">
    <property type="entry name" value="EF-hand_7"/>
    <property type="match status" value="1"/>
</dbReference>
<dbReference type="Proteomes" id="UP001279734">
    <property type="component" value="Unassembled WGS sequence"/>
</dbReference>
<dbReference type="CDD" id="cd00051">
    <property type="entry name" value="EFh"/>
    <property type="match status" value="1"/>
</dbReference>
<dbReference type="GO" id="GO:0005509">
    <property type="term" value="F:calcium ion binding"/>
    <property type="evidence" value="ECO:0007669"/>
    <property type="project" value="InterPro"/>
</dbReference>
<name>A0AAD3SM47_NEPGR</name>
<keyword evidence="1" id="KW-0106">Calcium</keyword>
<dbReference type="InterPro" id="IPR018247">
    <property type="entry name" value="EF_Hand_1_Ca_BS"/>
</dbReference>
<reference evidence="3" key="1">
    <citation type="submission" date="2023-05" db="EMBL/GenBank/DDBJ databases">
        <title>Nepenthes gracilis genome sequencing.</title>
        <authorList>
            <person name="Fukushima K."/>
        </authorList>
    </citation>
    <scope>NUCLEOTIDE SEQUENCE</scope>
    <source>
        <strain evidence="3">SING2019-196</strain>
    </source>
</reference>
<evidence type="ECO:0000313" key="3">
    <source>
        <dbReference type="EMBL" id="GMH13808.1"/>
    </source>
</evidence>
<organism evidence="3 4">
    <name type="scientific">Nepenthes gracilis</name>
    <name type="common">Slender pitcher plant</name>
    <dbReference type="NCBI Taxonomy" id="150966"/>
    <lineage>
        <taxon>Eukaryota</taxon>
        <taxon>Viridiplantae</taxon>
        <taxon>Streptophyta</taxon>
        <taxon>Embryophyta</taxon>
        <taxon>Tracheophyta</taxon>
        <taxon>Spermatophyta</taxon>
        <taxon>Magnoliopsida</taxon>
        <taxon>eudicotyledons</taxon>
        <taxon>Gunneridae</taxon>
        <taxon>Pentapetalae</taxon>
        <taxon>Caryophyllales</taxon>
        <taxon>Nepenthaceae</taxon>
        <taxon>Nepenthes</taxon>
    </lineage>
</organism>
<dbReference type="PROSITE" id="PS50222">
    <property type="entry name" value="EF_HAND_2"/>
    <property type="match status" value="1"/>
</dbReference>
<dbReference type="InterPro" id="IPR011992">
    <property type="entry name" value="EF-hand-dom_pair"/>
</dbReference>
<evidence type="ECO:0000313" key="4">
    <source>
        <dbReference type="Proteomes" id="UP001279734"/>
    </source>
</evidence>
<dbReference type="PROSITE" id="PS00018">
    <property type="entry name" value="EF_HAND_1"/>
    <property type="match status" value="1"/>
</dbReference>
<keyword evidence="4" id="KW-1185">Reference proteome</keyword>
<proteinExistence type="predicted"/>
<dbReference type="InterPro" id="IPR002048">
    <property type="entry name" value="EF_hand_dom"/>
</dbReference>
<comment type="caution">
    <text evidence="3">The sequence shown here is derived from an EMBL/GenBank/DDBJ whole genome shotgun (WGS) entry which is preliminary data.</text>
</comment>
<sequence>MVHVHDFVAGFVTVWFPRLEVKEKVSVTKEQLLKIFQDCDKNNDGCLDKAELKEAFRVLGSRGPGVRARRAIHHCDNNLDGVISDQEISLLISYAL</sequence>
<dbReference type="EMBL" id="BSYO01000013">
    <property type="protein sequence ID" value="GMH13808.1"/>
    <property type="molecule type" value="Genomic_DNA"/>
</dbReference>
<dbReference type="SMART" id="SM00054">
    <property type="entry name" value="EFh"/>
    <property type="match status" value="2"/>
</dbReference>
<feature type="domain" description="EF-hand" evidence="2">
    <location>
        <begin position="27"/>
        <end position="62"/>
    </location>
</feature>
<gene>
    <name evidence="3" type="ORF">Nepgr_015649</name>
</gene>
<evidence type="ECO:0000256" key="1">
    <source>
        <dbReference type="ARBA" id="ARBA00022837"/>
    </source>
</evidence>
<protein>
    <recommendedName>
        <fullName evidence="2">EF-hand domain-containing protein</fullName>
    </recommendedName>
</protein>
<evidence type="ECO:0000259" key="2">
    <source>
        <dbReference type="PROSITE" id="PS50222"/>
    </source>
</evidence>
<dbReference type="AlphaFoldDB" id="A0AAD3SM47"/>